<accession>A0A2P2JS72</accession>
<proteinExistence type="predicted"/>
<name>A0A2P2JS72_RHIMU</name>
<evidence type="ECO:0000313" key="1">
    <source>
        <dbReference type="EMBL" id="MBW96326.1"/>
    </source>
</evidence>
<dbReference type="EMBL" id="GGEC01015843">
    <property type="protein sequence ID" value="MBW96326.1"/>
    <property type="molecule type" value="Transcribed_RNA"/>
</dbReference>
<protein>
    <submittedName>
        <fullName evidence="1">Uncharacterized protein</fullName>
    </submittedName>
</protein>
<dbReference type="AlphaFoldDB" id="A0A2P2JS72"/>
<sequence length="42" mass="4886">MLREEMIERNENILNAMKVFVSIGGGMGNKWFSCYITKRKSC</sequence>
<organism evidence="1">
    <name type="scientific">Rhizophora mucronata</name>
    <name type="common">Asiatic mangrove</name>
    <dbReference type="NCBI Taxonomy" id="61149"/>
    <lineage>
        <taxon>Eukaryota</taxon>
        <taxon>Viridiplantae</taxon>
        <taxon>Streptophyta</taxon>
        <taxon>Embryophyta</taxon>
        <taxon>Tracheophyta</taxon>
        <taxon>Spermatophyta</taxon>
        <taxon>Magnoliopsida</taxon>
        <taxon>eudicotyledons</taxon>
        <taxon>Gunneridae</taxon>
        <taxon>Pentapetalae</taxon>
        <taxon>rosids</taxon>
        <taxon>fabids</taxon>
        <taxon>Malpighiales</taxon>
        <taxon>Rhizophoraceae</taxon>
        <taxon>Rhizophora</taxon>
    </lineage>
</organism>
<reference evidence="1" key="1">
    <citation type="submission" date="2018-02" db="EMBL/GenBank/DDBJ databases">
        <title>Rhizophora mucronata_Transcriptome.</title>
        <authorList>
            <person name="Meera S.P."/>
            <person name="Sreeshan A."/>
            <person name="Augustine A."/>
        </authorList>
    </citation>
    <scope>NUCLEOTIDE SEQUENCE</scope>
    <source>
        <tissue evidence="1">Leaf</tissue>
    </source>
</reference>